<evidence type="ECO:0000313" key="2">
    <source>
        <dbReference type="EMBL" id="NEB95319.1"/>
    </source>
</evidence>
<accession>A0A7K3QZI3</accession>
<name>A0A7K3QZI3_9ACTN</name>
<sequence>MVSGDGTGAGSPDARPEERKTETTLTTRIRINIPGSRPIPPVVMRKTVDGAPAESGGDEPAADARPEPVAPP</sequence>
<dbReference type="AlphaFoldDB" id="A0A7K3QZI3"/>
<evidence type="ECO:0000313" key="3">
    <source>
        <dbReference type="Proteomes" id="UP000470520"/>
    </source>
</evidence>
<dbReference type="EMBL" id="JAAGMR010000314">
    <property type="protein sequence ID" value="NEB95319.1"/>
    <property type="molecule type" value="Genomic_DNA"/>
</dbReference>
<gene>
    <name evidence="2" type="ORF">G3I21_27180</name>
</gene>
<evidence type="ECO:0000256" key="1">
    <source>
        <dbReference type="SAM" id="MobiDB-lite"/>
    </source>
</evidence>
<feature type="region of interest" description="Disordered" evidence="1">
    <location>
        <begin position="1"/>
        <end position="72"/>
    </location>
</feature>
<comment type="caution">
    <text evidence="2">The sequence shown here is derived from an EMBL/GenBank/DDBJ whole genome shotgun (WGS) entry which is preliminary data.</text>
</comment>
<feature type="compositionally biased region" description="Low complexity" evidence="1">
    <location>
        <begin position="23"/>
        <end position="33"/>
    </location>
</feature>
<protein>
    <submittedName>
        <fullName evidence="2">Uncharacterized protein</fullName>
    </submittedName>
</protein>
<organism evidence="2 3">
    <name type="scientific">Streptomyces bauhiniae</name>
    <dbReference type="NCBI Taxonomy" id="2340725"/>
    <lineage>
        <taxon>Bacteria</taxon>
        <taxon>Bacillati</taxon>
        <taxon>Actinomycetota</taxon>
        <taxon>Actinomycetes</taxon>
        <taxon>Kitasatosporales</taxon>
        <taxon>Streptomycetaceae</taxon>
        <taxon>Streptomyces</taxon>
    </lineage>
</organism>
<dbReference type="Proteomes" id="UP000470520">
    <property type="component" value="Unassembled WGS sequence"/>
</dbReference>
<feature type="non-terminal residue" evidence="2">
    <location>
        <position position="72"/>
    </location>
</feature>
<proteinExistence type="predicted"/>
<reference evidence="2 3" key="1">
    <citation type="submission" date="2020-01" db="EMBL/GenBank/DDBJ databases">
        <title>Insect and environment-associated Actinomycetes.</title>
        <authorList>
            <person name="Currrie C."/>
            <person name="Chevrette M."/>
            <person name="Carlson C."/>
            <person name="Stubbendieck R."/>
            <person name="Wendt-Pienkowski E."/>
        </authorList>
    </citation>
    <scope>NUCLEOTIDE SEQUENCE [LARGE SCALE GENOMIC DNA]</scope>
    <source>
        <strain evidence="2 3">SID7754</strain>
    </source>
</reference>